<dbReference type="AlphaFoldDB" id="A0A9Q0J904"/>
<reference evidence="1" key="2">
    <citation type="journal article" date="2023" name="Plants (Basel)">
        <title>Annotation of the Turnera subulata (Passifloraceae) Draft Genome Reveals the S-Locus Evolved after the Divergence of Turneroideae from Passifloroideae in a Stepwise Manner.</title>
        <authorList>
            <person name="Henning P.M."/>
            <person name="Roalson E.H."/>
            <person name="Mir W."/>
            <person name="McCubbin A.G."/>
            <person name="Shore J.S."/>
        </authorList>
    </citation>
    <scope>NUCLEOTIDE SEQUENCE</scope>
    <source>
        <strain evidence="1">F60SS</strain>
    </source>
</reference>
<reference evidence="1" key="1">
    <citation type="submission" date="2022-02" db="EMBL/GenBank/DDBJ databases">
        <authorList>
            <person name="Henning P.M."/>
            <person name="McCubbin A.G."/>
            <person name="Shore J.S."/>
        </authorList>
    </citation>
    <scope>NUCLEOTIDE SEQUENCE</scope>
    <source>
        <strain evidence="1">F60SS</strain>
        <tissue evidence="1">Leaves</tissue>
    </source>
</reference>
<dbReference type="EMBL" id="JAKUCV010005065">
    <property type="protein sequence ID" value="KAJ4832829.1"/>
    <property type="molecule type" value="Genomic_DNA"/>
</dbReference>
<name>A0A9Q0J904_9ROSI</name>
<organism evidence="1 2">
    <name type="scientific">Turnera subulata</name>
    <dbReference type="NCBI Taxonomy" id="218843"/>
    <lineage>
        <taxon>Eukaryota</taxon>
        <taxon>Viridiplantae</taxon>
        <taxon>Streptophyta</taxon>
        <taxon>Embryophyta</taxon>
        <taxon>Tracheophyta</taxon>
        <taxon>Spermatophyta</taxon>
        <taxon>Magnoliopsida</taxon>
        <taxon>eudicotyledons</taxon>
        <taxon>Gunneridae</taxon>
        <taxon>Pentapetalae</taxon>
        <taxon>rosids</taxon>
        <taxon>fabids</taxon>
        <taxon>Malpighiales</taxon>
        <taxon>Passifloraceae</taxon>
        <taxon>Turnera</taxon>
    </lineage>
</organism>
<evidence type="ECO:0000313" key="1">
    <source>
        <dbReference type="EMBL" id="KAJ4832829.1"/>
    </source>
</evidence>
<dbReference type="Proteomes" id="UP001141552">
    <property type="component" value="Unassembled WGS sequence"/>
</dbReference>
<dbReference type="SUPFAM" id="SSF54909">
    <property type="entry name" value="Dimeric alpha+beta barrel"/>
    <property type="match status" value="1"/>
</dbReference>
<sequence>MPSLAHVVLLLRRAANGREARPVPWLRCSFQCTSSGGAGVEPAADAGGAKTWAPEVEDKADGFDYGYLTTLCSKQDTVDYLKDPVTVNVINEFFPASEKAIAINYLVNHTFPSKGYGPCSSSGCGPCPQNACPHSM</sequence>
<dbReference type="OrthoDB" id="42919at2759"/>
<comment type="caution">
    <text evidence="1">The sequence shown here is derived from an EMBL/GenBank/DDBJ whole genome shotgun (WGS) entry which is preliminary data.</text>
</comment>
<keyword evidence="2" id="KW-1185">Reference proteome</keyword>
<proteinExistence type="predicted"/>
<dbReference type="Gene3D" id="3.30.70.100">
    <property type="match status" value="1"/>
</dbReference>
<dbReference type="InterPro" id="IPR011008">
    <property type="entry name" value="Dimeric_a/b-barrel"/>
</dbReference>
<evidence type="ECO:0000313" key="2">
    <source>
        <dbReference type="Proteomes" id="UP001141552"/>
    </source>
</evidence>
<protein>
    <submittedName>
        <fullName evidence="1">Uncharacterized protein</fullName>
    </submittedName>
</protein>
<gene>
    <name evidence="1" type="ORF">Tsubulata_029189</name>
</gene>
<accession>A0A9Q0J904</accession>